<organism evidence="2 3">
    <name type="scientific">Desmonostoc muscorum LEGE 12446</name>
    <dbReference type="NCBI Taxonomy" id="1828758"/>
    <lineage>
        <taxon>Bacteria</taxon>
        <taxon>Bacillati</taxon>
        <taxon>Cyanobacteriota</taxon>
        <taxon>Cyanophyceae</taxon>
        <taxon>Nostocales</taxon>
        <taxon>Nostocaceae</taxon>
        <taxon>Desmonostoc</taxon>
    </lineage>
</organism>
<gene>
    <name evidence="2" type="ORF">IQ276_15220</name>
</gene>
<evidence type="ECO:0008006" key="4">
    <source>
        <dbReference type="Google" id="ProtNLM"/>
    </source>
</evidence>
<protein>
    <recommendedName>
        <fullName evidence="4">PEP-CTERM sorting domain-containing protein</fullName>
    </recommendedName>
</protein>
<feature type="signal peptide" evidence="1">
    <location>
        <begin position="1"/>
        <end position="19"/>
    </location>
</feature>
<dbReference type="AlphaFoldDB" id="A0A8J6ZXI5"/>
<proteinExistence type="predicted"/>
<evidence type="ECO:0000256" key="1">
    <source>
        <dbReference type="SAM" id="SignalP"/>
    </source>
</evidence>
<reference evidence="2" key="1">
    <citation type="submission" date="2020-10" db="EMBL/GenBank/DDBJ databases">
        <authorList>
            <person name="Castelo-Branco R."/>
            <person name="Eusebio N."/>
            <person name="Adriana R."/>
            <person name="Vieira A."/>
            <person name="Brugerolle De Fraissinette N."/>
            <person name="Rezende De Castro R."/>
            <person name="Schneider M.P."/>
            <person name="Vasconcelos V."/>
            <person name="Leao P.N."/>
        </authorList>
    </citation>
    <scope>NUCLEOTIDE SEQUENCE</scope>
    <source>
        <strain evidence="2">LEGE 12446</strain>
    </source>
</reference>
<evidence type="ECO:0000313" key="3">
    <source>
        <dbReference type="Proteomes" id="UP000622533"/>
    </source>
</evidence>
<sequence>MKSMMALAAATVIVTSAFMQPAVSQIIRKGNGFSLMGGDESSVTSQFNLVDKDRDGNTIGDTYTFFGNIGFFPKAIENYKQGLLARPCLIYDTDVPICTSGLDNGRYKVDDSGFLILIEEYDPDPPIIPFDGDLKAELIVNDPFFEGRDTIAYSIFKLGEVEPVQRYRLDFSNLGFNKDQALNDFSYIFEQDLLSKVRLFSEDTIVTGRILLQNRFEEDLTRIPESQTTTSLLALGILGAIYAVKHHKK</sequence>
<evidence type="ECO:0000313" key="2">
    <source>
        <dbReference type="EMBL" id="MBE9023734.1"/>
    </source>
</evidence>
<comment type="caution">
    <text evidence="2">The sequence shown here is derived from an EMBL/GenBank/DDBJ whole genome shotgun (WGS) entry which is preliminary data.</text>
</comment>
<dbReference type="Proteomes" id="UP000622533">
    <property type="component" value="Unassembled WGS sequence"/>
</dbReference>
<keyword evidence="1" id="KW-0732">Signal</keyword>
<keyword evidence="3" id="KW-1185">Reference proteome</keyword>
<feature type="chain" id="PRO_5035322680" description="PEP-CTERM sorting domain-containing protein" evidence="1">
    <location>
        <begin position="20"/>
        <end position="249"/>
    </location>
</feature>
<name>A0A8J6ZXI5_DESMC</name>
<dbReference type="EMBL" id="JADEXS010000188">
    <property type="protein sequence ID" value="MBE9023734.1"/>
    <property type="molecule type" value="Genomic_DNA"/>
</dbReference>
<accession>A0A8J6ZXI5</accession>
<dbReference type="RefSeq" id="WP_193917578.1">
    <property type="nucleotide sequence ID" value="NZ_JADEXS020000001.1"/>
</dbReference>